<name>A0A0E9W360_ANGAN</name>
<feature type="compositionally biased region" description="Low complexity" evidence="1">
    <location>
        <begin position="34"/>
        <end position="46"/>
    </location>
</feature>
<proteinExistence type="predicted"/>
<dbReference type="AlphaFoldDB" id="A0A0E9W360"/>
<evidence type="ECO:0000313" key="2">
    <source>
        <dbReference type="EMBL" id="JAH84777.1"/>
    </source>
</evidence>
<sequence>MRICCTPCEYPQRHLPTVRAQVDILDRKRPLPVRSGVQVSGQQSPGGIAGFGHSLLVTSQRPDNPV</sequence>
<feature type="region of interest" description="Disordered" evidence="1">
    <location>
        <begin position="34"/>
        <end position="66"/>
    </location>
</feature>
<protein>
    <submittedName>
        <fullName evidence="2">Uncharacterized protein</fullName>
    </submittedName>
</protein>
<evidence type="ECO:0000256" key="1">
    <source>
        <dbReference type="SAM" id="MobiDB-lite"/>
    </source>
</evidence>
<organism evidence="2">
    <name type="scientific">Anguilla anguilla</name>
    <name type="common">European freshwater eel</name>
    <name type="synonym">Muraena anguilla</name>
    <dbReference type="NCBI Taxonomy" id="7936"/>
    <lineage>
        <taxon>Eukaryota</taxon>
        <taxon>Metazoa</taxon>
        <taxon>Chordata</taxon>
        <taxon>Craniata</taxon>
        <taxon>Vertebrata</taxon>
        <taxon>Euteleostomi</taxon>
        <taxon>Actinopterygii</taxon>
        <taxon>Neopterygii</taxon>
        <taxon>Teleostei</taxon>
        <taxon>Anguilliformes</taxon>
        <taxon>Anguillidae</taxon>
        <taxon>Anguilla</taxon>
    </lineage>
</organism>
<accession>A0A0E9W360</accession>
<dbReference type="EMBL" id="GBXM01023800">
    <property type="protein sequence ID" value="JAH84777.1"/>
    <property type="molecule type" value="Transcribed_RNA"/>
</dbReference>
<reference evidence="2" key="2">
    <citation type="journal article" date="2015" name="Fish Shellfish Immunol.">
        <title>Early steps in the European eel (Anguilla anguilla)-Vibrio vulnificus interaction in the gills: Role of the RtxA13 toxin.</title>
        <authorList>
            <person name="Callol A."/>
            <person name="Pajuelo D."/>
            <person name="Ebbesson L."/>
            <person name="Teles M."/>
            <person name="MacKenzie S."/>
            <person name="Amaro C."/>
        </authorList>
    </citation>
    <scope>NUCLEOTIDE SEQUENCE</scope>
</reference>
<reference evidence="2" key="1">
    <citation type="submission" date="2014-11" db="EMBL/GenBank/DDBJ databases">
        <authorList>
            <person name="Amaro Gonzalez C."/>
        </authorList>
    </citation>
    <scope>NUCLEOTIDE SEQUENCE</scope>
</reference>
<feature type="compositionally biased region" description="Polar residues" evidence="1">
    <location>
        <begin position="56"/>
        <end position="66"/>
    </location>
</feature>